<evidence type="ECO:0000259" key="3">
    <source>
        <dbReference type="PROSITE" id="PS50954"/>
    </source>
</evidence>
<dbReference type="EMBL" id="GEBQ01006850">
    <property type="protein sequence ID" value="JAT33127.1"/>
    <property type="molecule type" value="Transcribed_RNA"/>
</dbReference>
<dbReference type="CDD" id="cd12934">
    <property type="entry name" value="LEM"/>
    <property type="match status" value="1"/>
</dbReference>
<dbReference type="Pfam" id="PF12796">
    <property type="entry name" value="Ank_2"/>
    <property type="match status" value="1"/>
</dbReference>
<feature type="region of interest" description="Disordered" evidence="2">
    <location>
        <begin position="633"/>
        <end position="658"/>
    </location>
</feature>
<feature type="repeat" description="ANK" evidence="1">
    <location>
        <begin position="96"/>
        <end position="128"/>
    </location>
</feature>
<organism evidence="4">
    <name type="scientific">Graphocephala atropunctata</name>
    <dbReference type="NCBI Taxonomy" id="36148"/>
    <lineage>
        <taxon>Eukaryota</taxon>
        <taxon>Metazoa</taxon>
        <taxon>Ecdysozoa</taxon>
        <taxon>Arthropoda</taxon>
        <taxon>Hexapoda</taxon>
        <taxon>Insecta</taxon>
        <taxon>Pterygota</taxon>
        <taxon>Neoptera</taxon>
        <taxon>Paraneoptera</taxon>
        <taxon>Hemiptera</taxon>
        <taxon>Auchenorrhyncha</taxon>
        <taxon>Membracoidea</taxon>
        <taxon>Cicadellidae</taxon>
        <taxon>Cicadellinae</taxon>
        <taxon>Cicadellini</taxon>
        <taxon>Graphocephala</taxon>
    </lineage>
</organism>
<dbReference type="Gene3D" id="1.25.40.20">
    <property type="entry name" value="Ankyrin repeat-containing domain"/>
    <property type="match status" value="1"/>
</dbReference>
<accession>A0A1B6MB33</accession>
<dbReference type="SUPFAM" id="SSF63451">
    <property type="entry name" value="LEM domain"/>
    <property type="match status" value="1"/>
</dbReference>
<dbReference type="PROSITE" id="PS50297">
    <property type="entry name" value="ANK_REP_REGION"/>
    <property type="match status" value="1"/>
</dbReference>
<dbReference type="InterPro" id="IPR034998">
    <property type="entry name" value="ANKLE1"/>
</dbReference>
<dbReference type="PROSITE" id="PS50088">
    <property type="entry name" value="ANK_REPEAT"/>
    <property type="match status" value="1"/>
</dbReference>
<dbReference type="GO" id="GO:0005737">
    <property type="term" value="C:cytoplasm"/>
    <property type="evidence" value="ECO:0007669"/>
    <property type="project" value="TreeGrafter"/>
</dbReference>
<dbReference type="SMART" id="SM00248">
    <property type="entry name" value="ANK"/>
    <property type="match status" value="3"/>
</dbReference>
<dbReference type="GO" id="GO:0000712">
    <property type="term" value="P:resolution of meiotic recombination intermediates"/>
    <property type="evidence" value="ECO:0007669"/>
    <property type="project" value="TreeGrafter"/>
</dbReference>
<dbReference type="PROSITE" id="PS50954">
    <property type="entry name" value="LEM"/>
    <property type="match status" value="1"/>
</dbReference>
<feature type="domain" description="LEM" evidence="3">
    <location>
        <begin position="655"/>
        <end position="699"/>
    </location>
</feature>
<dbReference type="GO" id="GO:0005654">
    <property type="term" value="C:nucleoplasm"/>
    <property type="evidence" value="ECO:0007669"/>
    <property type="project" value="TreeGrafter"/>
</dbReference>
<evidence type="ECO:0000256" key="2">
    <source>
        <dbReference type="SAM" id="MobiDB-lite"/>
    </source>
</evidence>
<dbReference type="InterPro" id="IPR002110">
    <property type="entry name" value="Ankyrin_rpt"/>
</dbReference>
<feature type="region of interest" description="Disordered" evidence="2">
    <location>
        <begin position="346"/>
        <end position="375"/>
    </location>
</feature>
<evidence type="ECO:0000256" key="1">
    <source>
        <dbReference type="PROSITE-ProRule" id="PRU00023"/>
    </source>
</evidence>
<dbReference type="PANTHER" id="PTHR46427">
    <property type="entry name" value="ANKYRIN REPEAT AND LEM DOMAIN-CONTAINING PROTEIN 1"/>
    <property type="match status" value="1"/>
</dbReference>
<dbReference type="AlphaFoldDB" id="A0A1B6MB33"/>
<evidence type="ECO:0000313" key="4">
    <source>
        <dbReference type="EMBL" id="JAT33127.1"/>
    </source>
</evidence>
<gene>
    <name evidence="4" type="ORF">g.3860</name>
</gene>
<feature type="compositionally biased region" description="Low complexity" evidence="2">
    <location>
        <begin position="643"/>
        <end position="655"/>
    </location>
</feature>
<reference evidence="4" key="1">
    <citation type="submission" date="2015-11" db="EMBL/GenBank/DDBJ databases">
        <title>De novo transcriptome assembly of four potential Pierce s Disease insect vectors from Arizona vineyards.</title>
        <authorList>
            <person name="Tassone E.E."/>
        </authorList>
    </citation>
    <scope>NUCLEOTIDE SEQUENCE</scope>
</reference>
<dbReference type="InterPro" id="IPR011015">
    <property type="entry name" value="LEM/LEM-like_dom_sf"/>
</dbReference>
<name>A0A1B6MB33_9HEMI</name>
<dbReference type="Gene3D" id="1.10.720.40">
    <property type="match status" value="1"/>
</dbReference>
<dbReference type="SMART" id="SM00540">
    <property type="entry name" value="LEM"/>
    <property type="match status" value="1"/>
</dbReference>
<keyword evidence="1" id="KW-0040">ANK repeat</keyword>
<dbReference type="SUPFAM" id="SSF48403">
    <property type="entry name" value="Ankyrin repeat"/>
    <property type="match status" value="1"/>
</dbReference>
<dbReference type="InterPro" id="IPR036770">
    <property type="entry name" value="Ankyrin_rpt-contain_sf"/>
</dbReference>
<dbReference type="Pfam" id="PF03020">
    <property type="entry name" value="LEM"/>
    <property type="match status" value="1"/>
</dbReference>
<protein>
    <recommendedName>
        <fullName evidence="3">LEM domain-containing protein</fullName>
    </recommendedName>
</protein>
<feature type="compositionally biased region" description="Polar residues" evidence="2">
    <location>
        <begin position="361"/>
        <end position="375"/>
    </location>
</feature>
<proteinExistence type="predicted"/>
<dbReference type="GO" id="GO:0000724">
    <property type="term" value="P:double-strand break repair via homologous recombination"/>
    <property type="evidence" value="ECO:0007669"/>
    <property type="project" value="TreeGrafter"/>
</dbReference>
<dbReference type="PANTHER" id="PTHR46427:SF1">
    <property type="entry name" value="ANKYRIN REPEAT AND LEM DOMAIN-CONTAINING PROTEIN 1"/>
    <property type="match status" value="1"/>
</dbReference>
<dbReference type="GO" id="GO:0004520">
    <property type="term" value="F:DNA endonuclease activity"/>
    <property type="evidence" value="ECO:0007669"/>
    <property type="project" value="TreeGrafter"/>
</dbReference>
<sequence length="718" mass="79636">MWSEVDRVKLHPSPSFSEIARDWVLSSALYDGIEDEDIRQIQTLLAEKRANPNVLLAEYGITPFHFVVANESTTFAVQATNICLQHGADPNVRSEDGLTPVHLAAMWGCADVLRVLLAKGGDPWLVDCFNKNAFQYAQSEGQHECYNILTRHCNPKHRPPSRSETPYQLNLKHVILQKNDLQIVYEASPPGSHRCASTQTSSKQSEVDPAMEALRIFSGIQNISDKASRRSSTDENRKERLTGYLEKKEKKEINGDGKDSDFGHVNVNSNYLALDSKLKEVIVRHRRNSAIYEYSPTEPTQDSSSSGVTSWEDFGKSQVTSSVSELIEKLEKTNVFRQSLKLKENHNDKLRNVTQRKKTHSQQNTSTVSKQSVSSYQSCEKMNSRNSIGFVFDDSKPNSSVLPSHGETVESPPSIGFILDNLDEVTPRTRGSSLFSDIGSDVEAFSTPGQQMDGSEIMTEDENFAEEKHFTKRSSSDSLYPYVSCEEVSTRECETSECFESCVGGASSMPEANSTSLLQTPENGCESLLNRSVSQGVHSVMDTILDNIDGDKRTPVNPRLVTSTPERLGCGSDRGSCSTDSEKRRWVEAEVVSSDEEPCVSVSEEYEYTDLDEGVVLIEKRYLLNNYSGSVASKESKKSNVPSSTSEESEVSTVSGSDAAYDTDQLRRALCDHGFSPGPITGNTKRVYLRKLKRCKRHPPAPPPVGQPGQCSCRVCCM</sequence>
<dbReference type="InterPro" id="IPR003887">
    <property type="entry name" value="LEM_dom"/>
</dbReference>